<keyword evidence="9 15" id="KW-0067">ATP-binding</keyword>
<dbReference type="PROSITE" id="PS50975">
    <property type="entry name" value="ATP_GRASP"/>
    <property type="match status" value="1"/>
</dbReference>
<evidence type="ECO:0000256" key="14">
    <source>
        <dbReference type="HAMAP-Rule" id="MF_00138"/>
    </source>
</evidence>
<evidence type="ECO:0000256" key="1">
    <source>
        <dbReference type="ARBA" id="ARBA00001936"/>
    </source>
</evidence>
<dbReference type="Pfam" id="PF02843">
    <property type="entry name" value="GARS_C"/>
    <property type="match status" value="1"/>
</dbReference>
<accession>A0A2H0LP14</accession>
<dbReference type="SUPFAM" id="SSF51246">
    <property type="entry name" value="Rudiment single hybrid motif"/>
    <property type="match status" value="1"/>
</dbReference>
<evidence type="ECO:0000256" key="5">
    <source>
        <dbReference type="ARBA" id="ARBA00022598"/>
    </source>
</evidence>
<dbReference type="Pfam" id="PF02844">
    <property type="entry name" value="GARS_N"/>
    <property type="match status" value="1"/>
</dbReference>
<organism evidence="18 19">
    <name type="scientific">Candidatus Abzuiibacterium crystallinum</name>
    <dbReference type="NCBI Taxonomy" id="1974748"/>
    <lineage>
        <taxon>Bacteria</taxon>
        <taxon>Pseudomonadati</taxon>
        <taxon>Candidatus Omnitrophota</taxon>
        <taxon>Candidatus Abzuiibacterium</taxon>
    </lineage>
</organism>
<evidence type="ECO:0000259" key="17">
    <source>
        <dbReference type="PROSITE" id="PS50975"/>
    </source>
</evidence>
<evidence type="ECO:0000256" key="3">
    <source>
        <dbReference type="ARBA" id="ARBA00005174"/>
    </source>
</evidence>
<dbReference type="InterPro" id="IPR016185">
    <property type="entry name" value="PreATP-grasp_dom_sf"/>
</dbReference>
<dbReference type="EMBL" id="PCVY01000049">
    <property type="protein sequence ID" value="PIQ86173.1"/>
    <property type="molecule type" value="Genomic_DNA"/>
</dbReference>
<dbReference type="GO" id="GO:0004637">
    <property type="term" value="F:phosphoribosylamine-glycine ligase activity"/>
    <property type="evidence" value="ECO:0007669"/>
    <property type="project" value="UniProtKB-UniRule"/>
</dbReference>
<dbReference type="Gene3D" id="3.30.470.20">
    <property type="entry name" value="ATP-grasp fold, B domain"/>
    <property type="match status" value="1"/>
</dbReference>
<dbReference type="Gene3D" id="3.90.600.10">
    <property type="entry name" value="Phosphoribosylglycinamide synthetase, C-terminal domain"/>
    <property type="match status" value="1"/>
</dbReference>
<evidence type="ECO:0000256" key="16">
    <source>
        <dbReference type="SAM" id="MobiDB-lite"/>
    </source>
</evidence>
<evidence type="ECO:0000313" key="19">
    <source>
        <dbReference type="Proteomes" id="UP000230859"/>
    </source>
</evidence>
<gene>
    <name evidence="14" type="primary">purD</name>
    <name evidence="18" type="ORF">COV74_05705</name>
</gene>
<dbReference type="HAMAP" id="MF_00138">
    <property type="entry name" value="GARS"/>
    <property type="match status" value="1"/>
</dbReference>
<dbReference type="GO" id="GO:0006189">
    <property type="term" value="P:'de novo' IMP biosynthetic process"/>
    <property type="evidence" value="ECO:0007669"/>
    <property type="project" value="UniProtKB-UniRule"/>
</dbReference>
<evidence type="ECO:0000256" key="6">
    <source>
        <dbReference type="ARBA" id="ARBA00022723"/>
    </source>
</evidence>
<evidence type="ECO:0000313" key="18">
    <source>
        <dbReference type="EMBL" id="PIQ86173.1"/>
    </source>
</evidence>
<dbReference type="SMART" id="SM01210">
    <property type="entry name" value="GARS_C"/>
    <property type="match status" value="1"/>
</dbReference>
<feature type="compositionally biased region" description="Basic and acidic residues" evidence="16">
    <location>
        <begin position="211"/>
        <end position="221"/>
    </location>
</feature>
<name>A0A2H0LP14_9BACT</name>
<evidence type="ECO:0000256" key="13">
    <source>
        <dbReference type="ARBA" id="ARBA00042864"/>
    </source>
</evidence>
<keyword evidence="10" id="KW-0464">Manganese</keyword>
<dbReference type="FunFam" id="3.40.50.20:FF:000006">
    <property type="entry name" value="Phosphoribosylamine--glycine ligase, chloroplastic"/>
    <property type="match status" value="1"/>
</dbReference>
<comment type="caution">
    <text evidence="18">The sequence shown here is derived from an EMBL/GenBank/DDBJ whole genome shotgun (WGS) entry which is preliminary data.</text>
</comment>
<dbReference type="InterPro" id="IPR011054">
    <property type="entry name" value="Rudment_hybrid_motif"/>
</dbReference>
<dbReference type="InterPro" id="IPR020561">
    <property type="entry name" value="PRibGlycinamid_synth_ATP-grasp"/>
</dbReference>
<feature type="domain" description="ATP-grasp" evidence="17">
    <location>
        <begin position="107"/>
        <end position="313"/>
    </location>
</feature>
<comment type="cofactor">
    <cofactor evidence="2">
        <name>Mg(2+)</name>
        <dbReference type="ChEBI" id="CHEBI:18420"/>
    </cofactor>
</comment>
<dbReference type="SUPFAM" id="SSF52440">
    <property type="entry name" value="PreATP-grasp domain"/>
    <property type="match status" value="1"/>
</dbReference>
<dbReference type="InterPro" id="IPR000115">
    <property type="entry name" value="PRibGlycinamide_synth"/>
</dbReference>
<comment type="similarity">
    <text evidence="11 14">Belongs to the GARS family.</text>
</comment>
<evidence type="ECO:0000256" key="15">
    <source>
        <dbReference type="PROSITE-ProRule" id="PRU00409"/>
    </source>
</evidence>
<dbReference type="PANTHER" id="PTHR43472:SF1">
    <property type="entry name" value="PHOSPHORIBOSYLAMINE--GLYCINE LIGASE, CHLOROPLASTIC"/>
    <property type="match status" value="1"/>
</dbReference>
<comment type="catalytic activity">
    <reaction evidence="14">
        <text>5-phospho-beta-D-ribosylamine + glycine + ATP = N(1)-(5-phospho-beta-D-ribosyl)glycinamide + ADP + phosphate + H(+)</text>
        <dbReference type="Rhea" id="RHEA:17453"/>
        <dbReference type="ChEBI" id="CHEBI:15378"/>
        <dbReference type="ChEBI" id="CHEBI:30616"/>
        <dbReference type="ChEBI" id="CHEBI:43474"/>
        <dbReference type="ChEBI" id="CHEBI:57305"/>
        <dbReference type="ChEBI" id="CHEBI:58681"/>
        <dbReference type="ChEBI" id="CHEBI:143788"/>
        <dbReference type="ChEBI" id="CHEBI:456216"/>
        <dbReference type="EC" id="6.3.4.13"/>
    </reaction>
</comment>
<dbReference type="Gene3D" id="3.30.1490.20">
    <property type="entry name" value="ATP-grasp fold, A domain"/>
    <property type="match status" value="1"/>
</dbReference>
<proteinExistence type="inferred from homology"/>
<evidence type="ECO:0000256" key="10">
    <source>
        <dbReference type="ARBA" id="ARBA00023211"/>
    </source>
</evidence>
<dbReference type="SUPFAM" id="SSF56059">
    <property type="entry name" value="Glutathione synthetase ATP-binding domain-like"/>
    <property type="match status" value="1"/>
</dbReference>
<dbReference type="GO" id="GO:0005524">
    <property type="term" value="F:ATP binding"/>
    <property type="evidence" value="ECO:0007669"/>
    <property type="project" value="UniProtKB-UniRule"/>
</dbReference>
<dbReference type="InterPro" id="IPR013815">
    <property type="entry name" value="ATP_grasp_subdomain_1"/>
</dbReference>
<dbReference type="AlphaFoldDB" id="A0A2H0LP14"/>
<keyword evidence="7 15" id="KW-0547">Nucleotide-binding</keyword>
<evidence type="ECO:0000256" key="4">
    <source>
        <dbReference type="ARBA" id="ARBA00013255"/>
    </source>
</evidence>
<dbReference type="Pfam" id="PF01071">
    <property type="entry name" value="GARS_A"/>
    <property type="match status" value="1"/>
</dbReference>
<evidence type="ECO:0000256" key="11">
    <source>
        <dbReference type="ARBA" id="ARBA00038345"/>
    </source>
</evidence>
<dbReference type="UniPathway" id="UPA00074">
    <property type="reaction ID" value="UER00125"/>
</dbReference>
<dbReference type="GO" id="GO:0009113">
    <property type="term" value="P:purine nucleobase biosynthetic process"/>
    <property type="evidence" value="ECO:0007669"/>
    <property type="project" value="InterPro"/>
</dbReference>
<feature type="region of interest" description="Disordered" evidence="16">
    <location>
        <begin position="208"/>
        <end position="227"/>
    </location>
</feature>
<dbReference type="GO" id="GO:0046872">
    <property type="term" value="F:metal ion binding"/>
    <property type="evidence" value="ECO:0007669"/>
    <property type="project" value="UniProtKB-KW"/>
</dbReference>
<dbReference type="Proteomes" id="UP000230859">
    <property type="component" value="Unassembled WGS sequence"/>
</dbReference>
<dbReference type="FunFam" id="3.90.600.10:FF:000001">
    <property type="entry name" value="Trifunctional purine biosynthetic protein adenosine-3"/>
    <property type="match status" value="1"/>
</dbReference>
<dbReference type="InterPro" id="IPR020560">
    <property type="entry name" value="PRibGlycinamide_synth_C-dom"/>
</dbReference>
<dbReference type="SMART" id="SM01209">
    <property type="entry name" value="GARS_A"/>
    <property type="match status" value="1"/>
</dbReference>
<dbReference type="InterPro" id="IPR011761">
    <property type="entry name" value="ATP-grasp"/>
</dbReference>
<reference evidence="18 19" key="1">
    <citation type="submission" date="2017-09" db="EMBL/GenBank/DDBJ databases">
        <title>Depth-based differentiation of microbial function through sediment-hosted aquifers and enrichment of novel symbionts in the deep terrestrial subsurface.</title>
        <authorList>
            <person name="Probst A.J."/>
            <person name="Ladd B."/>
            <person name="Jarett J.K."/>
            <person name="Geller-Mcgrath D.E."/>
            <person name="Sieber C.M."/>
            <person name="Emerson J.B."/>
            <person name="Anantharaman K."/>
            <person name="Thomas B.C."/>
            <person name="Malmstrom R."/>
            <person name="Stieglmeier M."/>
            <person name="Klingl A."/>
            <person name="Woyke T."/>
            <person name="Ryan C.M."/>
            <person name="Banfield J.F."/>
        </authorList>
    </citation>
    <scope>NUCLEOTIDE SEQUENCE [LARGE SCALE GENOMIC DNA]</scope>
    <source>
        <strain evidence="18">CG11_big_fil_rev_8_21_14_0_20_45_26</strain>
    </source>
</reference>
<dbReference type="InterPro" id="IPR020562">
    <property type="entry name" value="PRibGlycinamide_synth_N"/>
</dbReference>
<dbReference type="PROSITE" id="PS00184">
    <property type="entry name" value="GARS"/>
    <property type="match status" value="1"/>
</dbReference>
<keyword evidence="5 14" id="KW-0436">Ligase</keyword>
<comment type="pathway">
    <text evidence="3 14">Purine metabolism; IMP biosynthesis via de novo pathway; N(1)-(5-phospho-D-ribosyl)glycinamide from 5-phospho-alpha-D-ribose 1-diphosphate: step 2/2.</text>
</comment>
<dbReference type="FunFam" id="3.30.1490.20:FF:000006">
    <property type="entry name" value="phosphoribosylamine--glycine ligase, chloroplastic-like"/>
    <property type="match status" value="1"/>
</dbReference>
<dbReference type="PANTHER" id="PTHR43472">
    <property type="entry name" value="PHOSPHORIBOSYLAMINE--GLYCINE LIGASE"/>
    <property type="match status" value="1"/>
</dbReference>
<evidence type="ECO:0000256" key="12">
    <source>
        <dbReference type="ARBA" id="ARBA00042242"/>
    </source>
</evidence>
<dbReference type="Gene3D" id="3.40.50.20">
    <property type="match status" value="1"/>
</dbReference>
<evidence type="ECO:0000256" key="2">
    <source>
        <dbReference type="ARBA" id="ARBA00001946"/>
    </source>
</evidence>
<sequence>MKVLIVGSGGREHALAWKIAQSPQLTKLFVAPGNAGIAKLGECVNIKADDISGLLAFAKENEIDLTIVGPEAPLVAGIVDQFEAAGLAIFGPNQKAAQMEGSKIFAKELMAEAKVPTAGFKIFTDVNEAKTYIIEQEPPIVIKADGLAAGKGVVLAASVEEGIQAVNQMISEQAFGEAGRRVVIEKHLEGSELSVLILTDGESVLPLASSQDHKRANDNDRGPNTGGMGAYSPCPLVNDQNLEEIVKSTGESIIKKLAEKGIVYRGILYVGLMLTDKGPHVLEYNVRFGDPETQAVLPRLKTDLLDILHQIAKGKLTTQSLEWDERPCVTVVMASGGYPGSYQKGFPVNGLEEAAQASDVVVFHAGTASLENGQIVTSGGRVLAVSALGETLKAARDAAYQAVQKISFKGAFYRGDIAHRALQSDVSMKNS</sequence>
<protein>
    <recommendedName>
        <fullName evidence="4 14">Phosphoribosylamine--glycine ligase</fullName>
        <ecNumber evidence="4 14">6.3.4.13</ecNumber>
    </recommendedName>
    <alternativeName>
        <fullName evidence="14">GARS</fullName>
    </alternativeName>
    <alternativeName>
        <fullName evidence="12 14">Glycinamide ribonucleotide synthetase</fullName>
    </alternativeName>
    <alternativeName>
        <fullName evidence="13 14">Phosphoribosylglycinamide synthetase</fullName>
    </alternativeName>
</protein>
<comment type="cofactor">
    <cofactor evidence="1">
        <name>Mn(2+)</name>
        <dbReference type="ChEBI" id="CHEBI:29035"/>
    </cofactor>
</comment>
<dbReference type="InterPro" id="IPR020559">
    <property type="entry name" value="PRibGlycinamide_synth_CS"/>
</dbReference>
<evidence type="ECO:0000256" key="9">
    <source>
        <dbReference type="ARBA" id="ARBA00022840"/>
    </source>
</evidence>
<keyword evidence="8 14" id="KW-0658">Purine biosynthesis</keyword>
<dbReference type="NCBIfam" id="TIGR00877">
    <property type="entry name" value="purD"/>
    <property type="match status" value="1"/>
</dbReference>
<dbReference type="InterPro" id="IPR037123">
    <property type="entry name" value="PRibGlycinamide_synth_C_sf"/>
</dbReference>
<dbReference type="EC" id="6.3.4.13" evidence="4 14"/>
<evidence type="ECO:0000256" key="7">
    <source>
        <dbReference type="ARBA" id="ARBA00022741"/>
    </source>
</evidence>
<evidence type="ECO:0000256" key="8">
    <source>
        <dbReference type="ARBA" id="ARBA00022755"/>
    </source>
</evidence>
<keyword evidence="6" id="KW-0479">Metal-binding</keyword>